<organism evidence="1 2">
    <name type="scientific">Sutcliffiella horikoshii</name>
    <dbReference type="NCBI Taxonomy" id="79883"/>
    <lineage>
        <taxon>Bacteria</taxon>
        <taxon>Bacillati</taxon>
        <taxon>Bacillota</taxon>
        <taxon>Bacilli</taxon>
        <taxon>Bacillales</taxon>
        <taxon>Bacillaceae</taxon>
        <taxon>Sutcliffiella</taxon>
    </lineage>
</organism>
<dbReference type="EMBL" id="VTEV01000005">
    <property type="protein sequence ID" value="TYS67812.1"/>
    <property type="molecule type" value="Genomic_DNA"/>
</dbReference>
<reference evidence="1 2" key="1">
    <citation type="submission" date="2019-08" db="EMBL/GenBank/DDBJ databases">
        <title>Bacillus genomes from the desert of Cuatro Cienegas, Coahuila.</title>
        <authorList>
            <person name="Olmedo-Alvarez G."/>
        </authorList>
    </citation>
    <scope>NUCLEOTIDE SEQUENCE [LARGE SCALE GENOMIC DNA]</scope>
    <source>
        <strain evidence="1 2">CH28_1T</strain>
    </source>
</reference>
<protein>
    <submittedName>
        <fullName evidence="1">Uncharacterized protein</fullName>
    </submittedName>
</protein>
<dbReference type="Proteomes" id="UP000322524">
    <property type="component" value="Unassembled WGS sequence"/>
</dbReference>
<sequence>MDQHKEESLKRTLEEADKAVYASQLESNSDNIGYSHQAIERVEQALKDAPKHPSPTSEEQHAKDMLRRLKETQAAVNAIRND</sequence>
<accession>A0A5D4SZZ8</accession>
<name>A0A5D4SZZ8_9BACI</name>
<comment type="caution">
    <text evidence="1">The sequence shown here is derived from an EMBL/GenBank/DDBJ whole genome shotgun (WGS) entry which is preliminary data.</text>
</comment>
<gene>
    <name evidence="1" type="ORF">FZC76_14730</name>
</gene>
<dbReference type="AlphaFoldDB" id="A0A5D4SZZ8"/>
<evidence type="ECO:0000313" key="1">
    <source>
        <dbReference type="EMBL" id="TYS67812.1"/>
    </source>
</evidence>
<evidence type="ECO:0000313" key="2">
    <source>
        <dbReference type="Proteomes" id="UP000322524"/>
    </source>
</evidence>
<dbReference type="RefSeq" id="WP_148988920.1">
    <property type="nucleotide sequence ID" value="NZ_VTEV01000005.1"/>
</dbReference>
<dbReference type="OrthoDB" id="2888015at2"/>
<proteinExistence type="predicted"/>
<dbReference type="STRING" id="79883.GCA_001636495_00083"/>